<dbReference type="EMBL" id="JALP01000079">
    <property type="protein sequence ID" value="THG91274.1"/>
    <property type="molecule type" value="Genomic_DNA"/>
</dbReference>
<name>A0A094WP04_ALKAL</name>
<proteinExistence type="predicted"/>
<comment type="caution">
    <text evidence="1">The sequence shown here is derived from an EMBL/GenBank/DDBJ whole genome shotgun (WGS) entry which is preliminary data.</text>
</comment>
<evidence type="ECO:0000313" key="2">
    <source>
        <dbReference type="EMBL" id="THG91274.1"/>
    </source>
</evidence>
<accession>A0A094WP04</accession>
<keyword evidence="3" id="KW-1185">Reference proteome</keyword>
<protein>
    <recommendedName>
        <fullName evidence="5">NIPSNAP domain-containing protein</fullName>
    </recommendedName>
</protein>
<evidence type="ECO:0000313" key="1">
    <source>
        <dbReference type="EMBL" id="KGA97693.1"/>
    </source>
</evidence>
<dbReference type="eggNOG" id="ENOG50336G6">
    <property type="taxonomic scope" value="Bacteria"/>
</dbReference>
<evidence type="ECO:0008006" key="5">
    <source>
        <dbReference type="Google" id="ProtNLM"/>
    </source>
</evidence>
<evidence type="ECO:0000313" key="4">
    <source>
        <dbReference type="Proteomes" id="UP000297014"/>
    </source>
</evidence>
<dbReference type="OrthoDB" id="2967153at2"/>
<gene>
    <name evidence="2" type="ORF">AJ85_05985</name>
    <name evidence="1" type="ORF">BALCAV_0208650</name>
</gene>
<sequence>MTKELQIFMEYKVKQEMIEEYEKLMSSILQQLEVLGATDINWFVASDQPYLYVEMFKVETHRQYEEIKQIRQSTSEPIFGKMIPLIEGGEKKIHCWAFERKE</sequence>
<dbReference type="Proteomes" id="UP000297014">
    <property type="component" value="Unassembled WGS sequence"/>
</dbReference>
<reference evidence="1 3" key="1">
    <citation type="journal article" date="2014" name="Genome Announc.">
        <title>Draft Genome Sequence of Bacillus alcalophilus AV1934, a Classic Alkaliphile Isolated from Human Feces in 1934.</title>
        <authorList>
            <person name="Attie O."/>
            <person name="Jayaprakash A."/>
            <person name="Shah H."/>
            <person name="Paulsen I.T."/>
            <person name="Morino M."/>
            <person name="Takahashi Y."/>
            <person name="Narumi I."/>
            <person name="Sachidanandam R."/>
            <person name="Satoh K."/>
            <person name="Ito M."/>
            <person name="Krulwich T.A."/>
        </authorList>
    </citation>
    <scope>NUCLEOTIDE SEQUENCE [LARGE SCALE GENOMIC DNA]</scope>
    <source>
        <strain evidence="1 3">AV1934</strain>
    </source>
</reference>
<evidence type="ECO:0000313" key="3">
    <source>
        <dbReference type="Proteomes" id="UP000002754"/>
    </source>
</evidence>
<dbReference type="Proteomes" id="UP000002754">
    <property type="component" value="Unassembled WGS sequence"/>
</dbReference>
<reference evidence="2 4" key="2">
    <citation type="submission" date="2014-01" db="EMBL/GenBank/DDBJ databases">
        <title>Draft genome sequencing of Bacillus alcalophilus CGMCC 1.3604.</title>
        <authorList>
            <person name="Yang J."/>
            <person name="Diao L."/>
            <person name="Yang S."/>
        </authorList>
    </citation>
    <scope>NUCLEOTIDE SEQUENCE [LARGE SCALE GENOMIC DNA]</scope>
    <source>
        <strain evidence="2 4">CGMCC 1.3604</strain>
    </source>
</reference>
<dbReference type="RefSeq" id="WP_003322930.1">
    <property type="nucleotide sequence ID" value="NZ_ALPT02000023.1"/>
</dbReference>
<dbReference type="AlphaFoldDB" id="A0A094WP04"/>
<dbReference type="EMBL" id="ALPT02000023">
    <property type="protein sequence ID" value="KGA97693.1"/>
    <property type="molecule type" value="Genomic_DNA"/>
</dbReference>
<organism evidence="1 3">
    <name type="scientific">Alkalihalobacillus alcalophilus ATCC 27647 = CGMCC 1.3604</name>
    <dbReference type="NCBI Taxonomy" id="1218173"/>
    <lineage>
        <taxon>Bacteria</taxon>
        <taxon>Bacillati</taxon>
        <taxon>Bacillota</taxon>
        <taxon>Bacilli</taxon>
        <taxon>Bacillales</taxon>
        <taxon>Bacillaceae</taxon>
        <taxon>Alkalihalobacillus</taxon>
    </lineage>
</organism>